<dbReference type="Pfam" id="PF00092">
    <property type="entry name" value="VWA"/>
    <property type="match status" value="1"/>
</dbReference>
<evidence type="ECO:0000313" key="4">
    <source>
        <dbReference type="EMBL" id="CAD9971485.1"/>
    </source>
</evidence>
<feature type="transmembrane region" description="Helical" evidence="2">
    <location>
        <begin position="548"/>
        <end position="569"/>
    </location>
</feature>
<keyword evidence="2" id="KW-1133">Transmembrane helix</keyword>
<evidence type="ECO:0000259" key="3">
    <source>
        <dbReference type="PROSITE" id="PS50234"/>
    </source>
</evidence>
<dbReference type="InterPro" id="IPR036465">
    <property type="entry name" value="vWFA_dom_sf"/>
</dbReference>
<dbReference type="InterPro" id="IPR002035">
    <property type="entry name" value="VWF_A"/>
</dbReference>
<feature type="region of interest" description="Disordered" evidence="1">
    <location>
        <begin position="1"/>
        <end position="25"/>
    </location>
</feature>
<feature type="domain" description="VWFA" evidence="3">
    <location>
        <begin position="1626"/>
        <end position="1819"/>
    </location>
</feature>
<protein>
    <recommendedName>
        <fullName evidence="3">VWFA domain-containing protein</fullName>
    </recommendedName>
</protein>
<organism evidence="4">
    <name type="scientific">Entomoneis paludosa</name>
    <dbReference type="NCBI Taxonomy" id="265537"/>
    <lineage>
        <taxon>Eukaryota</taxon>
        <taxon>Sar</taxon>
        <taxon>Stramenopiles</taxon>
        <taxon>Ochrophyta</taxon>
        <taxon>Bacillariophyta</taxon>
        <taxon>Bacillariophyceae</taxon>
        <taxon>Bacillariophycidae</taxon>
        <taxon>Entomoneidaceae</taxon>
        <taxon>Entomoneis</taxon>
    </lineage>
</organism>
<sequence>MKAAPTAPDAAQDPTTEEQASKNGSSSLCFFSTTKLCLRPTWTLRRQLLTSFGTTSILAIGAVMMIATLTTHSSGQKVQTQARDSLTQQVTANLGASTRYAAETISKKLMDNLGGAAAILEEATRDRIVGYPFDFENDAHVPFVDSVTQQNMYPLDSPPLPLEWEIDNPDMNELNAHFHLGPDRLTWYGSDYSKVTTAHATYQQQGQCDPNELDPNAPTYFPDCSDANNDVISGGRVHPTVTNYGLWRKGGDLTAILKPLYESHSDVKNLGIYFANSGAGAVLAFPGTVTDARLNYTSIGCDWLAGPNLLLSHRNNQNVVPLGTSTEIQRCQRNGLLVTTNRRYNPLERGWCRDQAQSPGTTQIHGPYLDAMSEHLWLLTIGRAIFDRQTKHFIGCTLLDVSINRIEAILEGVEVGSTSEIALVSWEDGTVVASPQWDTATAQSTSQIWDLDLGIDRDTFTDMKDDTVDFSRFWTPEEVQEAYKTKITRHKGKLVAAYPVPVPTEYDEAYRPKYLVVLSIDQDEVYSSVDEMDQAIDDDSSDIIAQTLIVGFAGMALVLIIIVVVSLFLTKPLSWMASIADQIVANAGNHNLEQGVDLEQEQAFYACTPKTEVTYLVEEFRKMIHGLGGSGAAKVASPGAIHDVQNIIKLDEHDVLQSLYRPNENQHSGGFHREAQTVDYKGTTKVNWGTHVRNKPAAPTHPAAQRKLQSVASWRGILKSPLFWWITILIVAPLVLTMVAICVIVSLDVTEALPSWLEDVEAASVALERYAINTAAIARAYFSEQVISEAVRDTHLMTRVTGWLLFGALERSTSFTAMDQSTEECKVAARDRQCSFFDDPDRAFCDCEWDDVYNHECSFTVGDSRQKQKMLFAGQSHDTDQATGDRYQISYTAGVANEFDFSPETTAWWNDLLDLPGAMRGSNASGYVTTYDRVRVLSALAIALFPIFNHARNPTSENYFGMYVGLEMDGMMIGYEGCEYAMVEYSNFRSTHENKASTIRNGTLCPLGKYGYDCRCRDWYDKGKQKGMSLEAIPVHVTAPYVFTGGQHIATSMTSPLVDPRGSIHVGQVLLDFIPGAIVDALEDTIIGQSETGNAILITPESDVLGGDTVVGPGYSLPDGTSPPIENLLLPFDNMQSNNMAAFKDTILAPMKNGTSHASSSFYRTNSGGKQEQIYVAWAPVRVTALRPLNPASFDGGVEAHDTHIYTVGIMIPEADLVLPFNRIENDIDEEIDRSTAVLIVLIVVAAAIAAGIAGNVACSIARTVRTLLEIVFKINDGTFGDVLPKVEGGSLEANKVYDAFERLFKVVRFSNQAFFKGDMGKAYAVLADSLELFCNLNNNKAIGIASNNLGNTLLQLGREFSQKSNSSFENLTYDGFLLSARALQHFDEAVQIGEEEYQSAPEELKGDYAQQQANRHFNRGVFLLETRQKSNPALECQPRENGFRDMQIARDYDAIASMRKPQKPTADDWSLLRFETLLRRLQGLSMLLMDESILSDLERIWNPDDLLDEAESLYFAECDREQESALFRDISKVGRLQQLECQKINVLVAKGRRDEALRLATRMIVEDEFILSTVLPVVSNQLLDYLTTILDMPSLDESQTSSLSDIWASLVNMGGTSKHVAKNKNVYFCLDYSGSMSLRCHSSKTGVTSTRILTANKNLLKIFDDYVGDNDNVGFLRFNHIVDNTYAFNLTKKQDHAKELRYILSQAVTTDRGTRMYKALSYAVDQIASAEFLRVGCKESWIVALTDGMSADERFRTMEQIKRLNTEQGYKIHVIIVGVEVPESVVKDCQHFCTVSEKSAYIDARGGLDAMDQAFEAVAAMISGSGMTMETF</sequence>
<dbReference type="SMART" id="SM00327">
    <property type="entry name" value="VWA"/>
    <property type="match status" value="1"/>
</dbReference>
<dbReference type="PROSITE" id="PS50234">
    <property type="entry name" value="VWFA"/>
    <property type="match status" value="1"/>
</dbReference>
<accession>A0A7S3DR26</accession>
<evidence type="ECO:0000256" key="1">
    <source>
        <dbReference type="SAM" id="MobiDB-lite"/>
    </source>
</evidence>
<feature type="transmembrane region" description="Helical" evidence="2">
    <location>
        <begin position="48"/>
        <end position="69"/>
    </location>
</feature>
<dbReference type="EMBL" id="HBHT01021743">
    <property type="protein sequence ID" value="CAD9971485.1"/>
    <property type="molecule type" value="Transcribed_RNA"/>
</dbReference>
<feature type="transmembrane region" description="Helical" evidence="2">
    <location>
        <begin position="722"/>
        <end position="747"/>
    </location>
</feature>
<dbReference type="SUPFAM" id="SSF53300">
    <property type="entry name" value="vWA-like"/>
    <property type="match status" value="1"/>
</dbReference>
<gene>
    <name evidence="4" type="ORF">APAL1065_LOCUS14574</name>
</gene>
<name>A0A7S3DR26_9STRA</name>
<keyword evidence="2" id="KW-0812">Transmembrane</keyword>
<keyword evidence="2" id="KW-0472">Membrane</keyword>
<dbReference type="Gene3D" id="3.40.50.410">
    <property type="entry name" value="von Willebrand factor, type A domain"/>
    <property type="match status" value="1"/>
</dbReference>
<proteinExistence type="predicted"/>
<evidence type="ECO:0000256" key="2">
    <source>
        <dbReference type="SAM" id="Phobius"/>
    </source>
</evidence>
<reference evidence="4" key="1">
    <citation type="submission" date="2021-01" db="EMBL/GenBank/DDBJ databases">
        <authorList>
            <person name="Corre E."/>
            <person name="Pelletier E."/>
            <person name="Niang G."/>
            <person name="Scheremetjew M."/>
            <person name="Finn R."/>
            <person name="Kale V."/>
            <person name="Holt S."/>
            <person name="Cochrane G."/>
            <person name="Meng A."/>
            <person name="Brown T."/>
            <person name="Cohen L."/>
        </authorList>
    </citation>
    <scope>NUCLEOTIDE SEQUENCE</scope>
    <source>
        <strain evidence="4">CCMP125</strain>
    </source>
</reference>
<dbReference type="Gene3D" id="3.30.450.20">
    <property type="entry name" value="PAS domain"/>
    <property type="match status" value="2"/>
</dbReference>
<dbReference type="CDD" id="cd00198">
    <property type="entry name" value="vWFA"/>
    <property type="match status" value="1"/>
</dbReference>
<feature type="compositionally biased region" description="Low complexity" evidence="1">
    <location>
        <begin position="1"/>
        <end position="14"/>
    </location>
</feature>